<accession>A0A3P7IU30</accession>
<evidence type="ECO:0000313" key="2">
    <source>
        <dbReference type="Proteomes" id="UP000270094"/>
    </source>
</evidence>
<keyword evidence="2" id="KW-1185">Reference proteome</keyword>
<gene>
    <name evidence="1" type="ORF">SVUK_LOCUS8624</name>
</gene>
<dbReference type="AlphaFoldDB" id="A0A3P7IU30"/>
<proteinExistence type="predicted"/>
<organism evidence="1 2">
    <name type="scientific">Strongylus vulgaris</name>
    <name type="common">Blood worm</name>
    <dbReference type="NCBI Taxonomy" id="40348"/>
    <lineage>
        <taxon>Eukaryota</taxon>
        <taxon>Metazoa</taxon>
        <taxon>Ecdysozoa</taxon>
        <taxon>Nematoda</taxon>
        <taxon>Chromadorea</taxon>
        <taxon>Rhabditida</taxon>
        <taxon>Rhabditina</taxon>
        <taxon>Rhabditomorpha</taxon>
        <taxon>Strongyloidea</taxon>
        <taxon>Strongylidae</taxon>
        <taxon>Strongylus</taxon>
    </lineage>
</organism>
<evidence type="ECO:0000313" key="1">
    <source>
        <dbReference type="EMBL" id="VDM73626.1"/>
    </source>
</evidence>
<sequence length="54" mass="6200">MKTSNSTANNTIKRSKPWRVGCEITKWECGNQNLKRCLCSQCEFTELSTKIQGF</sequence>
<protein>
    <submittedName>
        <fullName evidence="1">Uncharacterized protein</fullName>
    </submittedName>
</protein>
<dbReference type="Proteomes" id="UP000270094">
    <property type="component" value="Unassembled WGS sequence"/>
</dbReference>
<dbReference type="EMBL" id="UYYB01031672">
    <property type="protein sequence ID" value="VDM73626.1"/>
    <property type="molecule type" value="Genomic_DNA"/>
</dbReference>
<reference evidence="1 2" key="1">
    <citation type="submission" date="2018-11" db="EMBL/GenBank/DDBJ databases">
        <authorList>
            <consortium name="Pathogen Informatics"/>
        </authorList>
    </citation>
    <scope>NUCLEOTIDE SEQUENCE [LARGE SCALE GENOMIC DNA]</scope>
</reference>
<name>A0A3P7IU30_STRVU</name>